<gene>
    <name evidence="2" type="ordered locus">TREPR_2496</name>
</gene>
<accession>F5YH09</accession>
<reference evidence="2 3" key="2">
    <citation type="journal article" date="2011" name="ISME J.">
        <title>RNA-seq reveals cooperative metabolic interactions between two termite-gut spirochete species in co-culture.</title>
        <authorList>
            <person name="Rosenthal A.Z."/>
            <person name="Matson E.G."/>
            <person name="Eldar A."/>
            <person name="Leadbetter J.R."/>
        </authorList>
    </citation>
    <scope>NUCLEOTIDE SEQUENCE [LARGE SCALE GENOMIC DNA]</scope>
    <source>
        <strain evidence="3">ATCC BAA-887 / DSM 12427 / ZAS-2</strain>
    </source>
</reference>
<sequence>MNKGFYFERNLLALSRFDPALCSRLSGAETTRGRYRFIESRSGESIPALVDNSGAAHPLHSLVDPRREGKRLISTLGNEGFLIIFGLGGGFHIEAALEKTTIEGITVIDFDIHGVAELLSSREYIGIFNDPRFRLLVDPSAEALEQYILDRYKPVICGGISLLPLRTRADFSQGLFNQAGEAIKSAIDMVSADYSVQAYFGKRWFSNIIRNIAQAEQNTVPLAPVHSVAICAAGPSLDAQIPLLAERKNRPFIIAADTALPALISAGLTPDAVVSIDCQHISYYHFMAGLPEQTLLFLDLASPPLVASRSPRPYFFSGGHPLTRYISRYWRPIPEVDTSGANVTYAALSLAEYLCARNIELYGADFSYPRGTSYARGTYIRSLFENKQNRCIPLEALHSAFLYRTPLFKQGDENNSWYYETKPMAMYRLRLEEKVRSMKARIVVVPGMGAPIRLETNTGDNRTADTLRLFSSGKAAMGALEFLAQYRAGINALPLLQGPVYSFLTGLSKEETIIFTTLLPAAAALKRSAPELDTPELFDAVKKYCVGELEKLLGIWGMR</sequence>
<evidence type="ECO:0000313" key="2">
    <source>
        <dbReference type="EMBL" id="AEF85977.1"/>
    </source>
</evidence>
<name>F5YH09_TREPZ</name>
<dbReference type="OrthoDB" id="354701at2"/>
<dbReference type="PANTHER" id="PTHR41786:SF1">
    <property type="entry name" value="6-HYDROXYMETHYLPTERIN DIPHOSPHOKINASE MPTE-LIKE DOMAIN-CONTAINING PROTEIN"/>
    <property type="match status" value="1"/>
</dbReference>
<dbReference type="Proteomes" id="UP000009223">
    <property type="component" value="Chromosome"/>
</dbReference>
<dbReference type="EMBL" id="CP001843">
    <property type="protein sequence ID" value="AEF85977.1"/>
    <property type="molecule type" value="Genomic_DNA"/>
</dbReference>
<keyword evidence="3" id="KW-1185">Reference proteome</keyword>
<evidence type="ECO:0000313" key="3">
    <source>
        <dbReference type="Proteomes" id="UP000009223"/>
    </source>
</evidence>
<organism evidence="2 3">
    <name type="scientific">Treponema primitia (strain ATCC BAA-887 / DSM 12427 / ZAS-2)</name>
    <dbReference type="NCBI Taxonomy" id="545694"/>
    <lineage>
        <taxon>Bacteria</taxon>
        <taxon>Pseudomonadati</taxon>
        <taxon>Spirochaetota</taxon>
        <taxon>Spirochaetia</taxon>
        <taxon>Spirochaetales</taxon>
        <taxon>Treponemataceae</taxon>
        <taxon>Treponema</taxon>
    </lineage>
</organism>
<dbReference type="HOGENOM" id="CLU_034548_0_0_12"/>
<dbReference type="eggNOG" id="COG2604">
    <property type="taxonomic scope" value="Bacteria"/>
</dbReference>
<dbReference type="PANTHER" id="PTHR41786">
    <property type="entry name" value="MOTILITY ACCESSORY FACTOR MAF"/>
    <property type="match status" value="1"/>
</dbReference>
<evidence type="ECO:0000259" key="1">
    <source>
        <dbReference type="Pfam" id="PF01973"/>
    </source>
</evidence>
<reference evidence="3" key="1">
    <citation type="submission" date="2009-12" db="EMBL/GenBank/DDBJ databases">
        <title>Complete sequence of Treponema primitia strain ZAS-2.</title>
        <authorList>
            <person name="Tetu S.G."/>
            <person name="Matson E."/>
            <person name="Ren Q."/>
            <person name="Seshadri R."/>
            <person name="Elbourne L."/>
            <person name="Hassan K.A."/>
            <person name="Durkin A."/>
            <person name="Radune D."/>
            <person name="Mohamoud Y."/>
            <person name="Shay R."/>
            <person name="Jin S."/>
            <person name="Zhang X."/>
            <person name="Lucey K."/>
            <person name="Ballor N.R."/>
            <person name="Ottesen E."/>
            <person name="Rosenthal R."/>
            <person name="Allen A."/>
            <person name="Leadbetter J.R."/>
            <person name="Paulsen I.T."/>
        </authorList>
    </citation>
    <scope>NUCLEOTIDE SEQUENCE [LARGE SCALE GENOMIC DNA]</scope>
    <source>
        <strain evidence="3">ATCC BAA-887 / DSM 12427 / ZAS-2</strain>
    </source>
</reference>
<dbReference type="RefSeq" id="WP_015707714.1">
    <property type="nucleotide sequence ID" value="NC_015578.1"/>
</dbReference>
<feature type="domain" description="6-hydroxymethylpterin diphosphokinase MptE-like" evidence="1">
    <location>
        <begin position="207"/>
        <end position="370"/>
    </location>
</feature>
<protein>
    <recommendedName>
        <fullName evidence="1">6-hydroxymethylpterin diphosphokinase MptE-like domain-containing protein</fullName>
    </recommendedName>
</protein>
<dbReference type="AlphaFoldDB" id="F5YH09"/>
<proteinExistence type="predicted"/>
<dbReference type="KEGG" id="tpi:TREPR_2496"/>
<dbReference type="Pfam" id="PF01973">
    <property type="entry name" value="MptE-like"/>
    <property type="match status" value="1"/>
</dbReference>
<dbReference type="STRING" id="545694.TREPR_2496"/>
<dbReference type="InterPro" id="IPR002826">
    <property type="entry name" value="MptE-like"/>
</dbReference>